<dbReference type="GO" id="GO:0005096">
    <property type="term" value="F:GTPase activator activity"/>
    <property type="evidence" value="ECO:0007669"/>
    <property type="project" value="InterPro"/>
</dbReference>
<dbReference type="InterPro" id="IPR022577">
    <property type="entry name" value="TBCD_C"/>
</dbReference>
<evidence type="ECO:0000256" key="2">
    <source>
        <dbReference type="PROSITE-ProRule" id="PRU00103"/>
    </source>
</evidence>
<dbReference type="GO" id="GO:0007023">
    <property type="term" value="P:post-chaperonin tubulin folding pathway"/>
    <property type="evidence" value="ECO:0007669"/>
    <property type="project" value="InterPro"/>
</dbReference>
<keyword evidence="6" id="KW-1185">Reference proteome</keyword>
<feature type="repeat" description="HEAT" evidence="2">
    <location>
        <begin position="371"/>
        <end position="408"/>
    </location>
</feature>
<feature type="domain" description="Tubulin-folding cofactor D ARM repeats" evidence="4">
    <location>
        <begin position="358"/>
        <end position="419"/>
    </location>
</feature>
<feature type="domain" description="Tubulin-folding cofactor D ARM repeats" evidence="4">
    <location>
        <begin position="444"/>
        <end position="577"/>
    </location>
</feature>
<evidence type="ECO:0000259" key="4">
    <source>
        <dbReference type="Pfam" id="PF25767"/>
    </source>
</evidence>
<dbReference type="PANTHER" id="PTHR12658:SF0">
    <property type="entry name" value="TUBULIN-SPECIFIC CHAPERONE D"/>
    <property type="match status" value="1"/>
</dbReference>
<evidence type="ECO:0000256" key="1">
    <source>
        <dbReference type="ARBA" id="ARBA00023186"/>
    </source>
</evidence>
<dbReference type="Proteomes" id="UP000319257">
    <property type="component" value="Unassembled WGS sequence"/>
</dbReference>
<organism evidence="5 6">
    <name type="scientific">Thyridium curvatum</name>
    <dbReference type="NCBI Taxonomy" id="1093900"/>
    <lineage>
        <taxon>Eukaryota</taxon>
        <taxon>Fungi</taxon>
        <taxon>Dikarya</taxon>
        <taxon>Ascomycota</taxon>
        <taxon>Pezizomycotina</taxon>
        <taxon>Sordariomycetes</taxon>
        <taxon>Sordariomycetidae</taxon>
        <taxon>Thyridiales</taxon>
        <taxon>Thyridiaceae</taxon>
        <taxon>Thyridium</taxon>
    </lineage>
</organism>
<dbReference type="RefSeq" id="XP_030993724.1">
    <property type="nucleotide sequence ID" value="XM_031142047.1"/>
</dbReference>
<dbReference type="PANTHER" id="PTHR12658">
    <property type="entry name" value="BETA-TUBULIN COFACTOR D"/>
    <property type="match status" value="1"/>
</dbReference>
<name>A0A507AWB0_9PEZI</name>
<comment type="caution">
    <text evidence="5">The sequence shown here is derived from an EMBL/GenBank/DDBJ whole genome shotgun (WGS) entry which is preliminary data.</text>
</comment>
<dbReference type="PROSITE" id="PS50077">
    <property type="entry name" value="HEAT_REPEAT"/>
    <property type="match status" value="1"/>
</dbReference>
<dbReference type="GO" id="GO:0048487">
    <property type="term" value="F:beta-tubulin binding"/>
    <property type="evidence" value="ECO:0007669"/>
    <property type="project" value="InterPro"/>
</dbReference>
<dbReference type="GO" id="GO:0000226">
    <property type="term" value="P:microtubule cytoskeleton organization"/>
    <property type="evidence" value="ECO:0007669"/>
    <property type="project" value="TreeGrafter"/>
</dbReference>
<dbReference type="AlphaFoldDB" id="A0A507AWB0"/>
<protein>
    <submittedName>
        <fullName evidence="5">Uncharacterized protein</fullName>
    </submittedName>
</protein>
<dbReference type="OrthoDB" id="10253476at2759"/>
<dbReference type="Gene3D" id="1.25.10.10">
    <property type="entry name" value="Leucine-rich Repeat Variant"/>
    <property type="match status" value="1"/>
</dbReference>
<dbReference type="SUPFAM" id="SSF48371">
    <property type="entry name" value="ARM repeat"/>
    <property type="match status" value="2"/>
</dbReference>
<dbReference type="InterPro" id="IPR016024">
    <property type="entry name" value="ARM-type_fold"/>
</dbReference>
<evidence type="ECO:0000313" key="6">
    <source>
        <dbReference type="Proteomes" id="UP000319257"/>
    </source>
</evidence>
<dbReference type="GO" id="GO:0007021">
    <property type="term" value="P:tubulin complex assembly"/>
    <property type="evidence" value="ECO:0007669"/>
    <property type="project" value="InterPro"/>
</dbReference>
<feature type="domain" description="Tubulin-folding cofactor D C-terminal" evidence="3">
    <location>
        <begin position="987"/>
        <end position="1162"/>
    </location>
</feature>
<accession>A0A507AWB0</accession>
<dbReference type="InterPro" id="IPR021133">
    <property type="entry name" value="HEAT_type_2"/>
</dbReference>
<proteinExistence type="predicted"/>
<dbReference type="InterPro" id="IPR033162">
    <property type="entry name" value="TBCD"/>
</dbReference>
<dbReference type="STRING" id="1093900.A0A507AWB0"/>
<gene>
    <name evidence="5" type="ORF">E0L32_007316</name>
</gene>
<dbReference type="InterPro" id="IPR058033">
    <property type="entry name" value="ARM_TBCD_2nd"/>
</dbReference>
<dbReference type="Pfam" id="PF12612">
    <property type="entry name" value="TFCD_C"/>
    <property type="match status" value="1"/>
</dbReference>
<dbReference type="InParanoid" id="A0A507AWB0"/>
<dbReference type="InterPro" id="IPR011989">
    <property type="entry name" value="ARM-like"/>
</dbReference>
<evidence type="ECO:0000259" key="3">
    <source>
        <dbReference type="Pfam" id="PF12612"/>
    </source>
</evidence>
<dbReference type="GeneID" id="41974763"/>
<sequence length="1259" mass="138838">MDAPEHDPDIKLQKSSADYIADFDRSLLPLIKRHDANGTTSLRSRVRSRETARLAVLVLDPFQEIPQLLDPHLPKWIPILGDALLEYLQSPYRHKALSTRSELLMPLRTAICDLLYHFCKIRGEKVIIRFLSVEARYLELLLSALEDAERETDPSTSRPSLNTLGAKPTTRWKWEERYIFLLWLSHLFLAPFDLSTISSVDPGDEDLPSIAGFQWPPDVPGITIRVLPLAMKYLSSPGKERDAAKTLLVRIAMRRDMQSLGILDALVKWALLSLRPHKDAPSRSPYHYIGILSFLAGLLSSSADTSDMDKYLSSVFYATHELASSTDPGLEAVSSSALARKLMIKVIRSAAVLVLRKSPQDMASTELVESTIGFLLERLADNDTPVRFAASKALSIITLKLDEDMASQVIDVVLESLNRNVLWVKDPTNPSTPRTRDLTSVDALEWHGLMLTLSHLLYRRSPPAASLPDIIHALILGLDFERRNASGGSTGTNVRDAACFGIWAVARRYTTAELLAVPTKSLSVTQSNTSPLSVLQVLATELVVTASLDPAGNIRRGSSAALQELIGRHPDTVIQGIWVVQTVDYHAVALRSRSISEVALNATKLAGHYGRAILEGLLGWRGIGDADASARRTTALSFGAIMAELACAGGNTLGPVVDAVDLILQKLKSLQQRQVEERHGLILCFAAILDKLPELAAHQSGVDKETSNLLMSKSISGIQGIMTECKDITFRRPELVAEAASRLAVASFPIFQAAVLGPESLNTLLPGPKLLEAVDDGTFMTVVSPIDANLGHWSEKFDNLVSLIQTNLQTWLLRQEQDVIEAAAEAALISLVFTPTLDHDKFKGRETILREWAALVRAPPTSREGTGFGYFFALTMAHPILACIPRGAAEDNSLICSAVLERWASDKRVETRVAILQSLIRGEVLWQNVPLFLGLVSEGLDDYTTAARGDIGSHVRLQAIRATKSLWERLGRESANDDSAEAVMSTLFLRILRLAAEKLDRVRVEAQRVLSLALQTSYCHDLEEFTFSSKAYFCYLLNLLGSDHLRESVLKTAGQDAERWMEELMVGYVTSADTGNEELVIASRAALSEYCAASQENRDRICTALVRNLKRLQGQDRTVVSTLEIIAYLFYVDVFPRCGQVDYKNLCLQVQKAGYKTGNVRKLEACVKVYGAIAGVREQANLASPALEGKRAEGMAEARKRLGALMYHPWPRIKSVVVDELWRLLSVGDEPRAEKLKSVDWGKAEKSSIKFLVEGLGLA</sequence>
<keyword evidence="1" id="KW-0143">Chaperone</keyword>
<reference evidence="5 6" key="1">
    <citation type="submission" date="2019-06" db="EMBL/GenBank/DDBJ databases">
        <title>Draft genome sequence of the filamentous fungus Phialemoniopsis curvata isolated from diesel fuel.</title>
        <authorList>
            <person name="Varaljay V.A."/>
            <person name="Lyon W.J."/>
            <person name="Crouch A.L."/>
            <person name="Drake C.E."/>
            <person name="Hollomon J.M."/>
            <person name="Nadeau L.J."/>
            <person name="Nunn H.S."/>
            <person name="Stevenson B.S."/>
            <person name="Bojanowski C.L."/>
            <person name="Crookes-Goodson W.J."/>
        </authorList>
    </citation>
    <scope>NUCLEOTIDE SEQUENCE [LARGE SCALE GENOMIC DNA]</scope>
    <source>
        <strain evidence="5 6">D216</strain>
    </source>
</reference>
<dbReference type="Pfam" id="PF23579">
    <property type="entry name" value="ARM_TBCD"/>
    <property type="match status" value="1"/>
</dbReference>
<dbReference type="Pfam" id="PF25767">
    <property type="entry name" value="ARM_TBCD_2nd"/>
    <property type="match status" value="2"/>
</dbReference>
<evidence type="ECO:0000313" key="5">
    <source>
        <dbReference type="EMBL" id="TPX12013.1"/>
    </source>
</evidence>
<dbReference type="EMBL" id="SKBQ01000044">
    <property type="protein sequence ID" value="TPX12013.1"/>
    <property type="molecule type" value="Genomic_DNA"/>
</dbReference>